<evidence type="ECO:0000313" key="1">
    <source>
        <dbReference type="EMBL" id="EFX79163.1"/>
    </source>
</evidence>
<dbReference type="HOGENOM" id="CLU_1994884_0_0_1"/>
<accession>E9GMW6</accession>
<dbReference type="AlphaFoldDB" id="E9GMW6"/>
<proteinExistence type="predicted"/>
<gene>
    <name evidence="1" type="ORF">DAPPUDRAFT_319807</name>
</gene>
<evidence type="ECO:0000313" key="2">
    <source>
        <dbReference type="Proteomes" id="UP000000305"/>
    </source>
</evidence>
<keyword evidence="2" id="KW-1185">Reference proteome</keyword>
<dbReference type="Proteomes" id="UP000000305">
    <property type="component" value="Unassembled WGS sequence"/>
</dbReference>
<protein>
    <submittedName>
        <fullName evidence="1">Uncharacterized protein</fullName>
    </submittedName>
</protein>
<reference evidence="1 2" key="1">
    <citation type="journal article" date="2011" name="Science">
        <title>The ecoresponsive genome of Daphnia pulex.</title>
        <authorList>
            <person name="Colbourne J.K."/>
            <person name="Pfrender M.E."/>
            <person name="Gilbert D."/>
            <person name="Thomas W.K."/>
            <person name="Tucker A."/>
            <person name="Oakley T.H."/>
            <person name="Tokishita S."/>
            <person name="Aerts A."/>
            <person name="Arnold G.J."/>
            <person name="Basu M.K."/>
            <person name="Bauer D.J."/>
            <person name="Caceres C.E."/>
            <person name="Carmel L."/>
            <person name="Casola C."/>
            <person name="Choi J.H."/>
            <person name="Detter J.C."/>
            <person name="Dong Q."/>
            <person name="Dusheyko S."/>
            <person name="Eads B.D."/>
            <person name="Frohlich T."/>
            <person name="Geiler-Samerotte K.A."/>
            <person name="Gerlach D."/>
            <person name="Hatcher P."/>
            <person name="Jogdeo S."/>
            <person name="Krijgsveld J."/>
            <person name="Kriventseva E.V."/>
            <person name="Kultz D."/>
            <person name="Laforsch C."/>
            <person name="Lindquist E."/>
            <person name="Lopez J."/>
            <person name="Manak J.R."/>
            <person name="Muller J."/>
            <person name="Pangilinan J."/>
            <person name="Patwardhan R.P."/>
            <person name="Pitluck S."/>
            <person name="Pritham E.J."/>
            <person name="Rechtsteiner A."/>
            <person name="Rho M."/>
            <person name="Rogozin I.B."/>
            <person name="Sakarya O."/>
            <person name="Salamov A."/>
            <person name="Schaack S."/>
            <person name="Shapiro H."/>
            <person name="Shiga Y."/>
            <person name="Skalitzky C."/>
            <person name="Smith Z."/>
            <person name="Souvorov A."/>
            <person name="Sung W."/>
            <person name="Tang Z."/>
            <person name="Tsuchiya D."/>
            <person name="Tu H."/>
            <person name="Vos H."/>
            <person name="Wang M."/>
            <person name="Wolf Y.I."/>
            <person name="Yamagata H."/>
            <person name="Yamada T."/>
            <person name="Ye Y."/>
            <person name="Shaw J.R."/>
            <person name="Andrews J."/>
            <person name="Crease T.J."/>
            <person name="Tang H."/>
            <person name="Lucas S.M."/>
            <person name="Robertson H.M."/>
            <person name="Bork P."/>
            <person name="Koonin E.V."/>
            <person name="Zdobnov E.M."/>
            <person name="Grigoriev I.V."/>
            <person name="Lynch M."/>
            <person name="Boore J.L."/>
        </authorList>
    </citation>
    <scope>NUCLEOTIDE SEQUENCE [LARGE SCALE GENOMIC DNA]</scope>
</reference>
<dbReference type="EMBL" id="GL732553">
    <property type="protein sequence ID" value="EFX79163.1"/>
    <property type="molecule type" value="Genomic_DNA"/>
</dbReference>
<name>E9GMW6_DAPPU</name>
<dbReference type="InParanoid" id="E9GMW6"/>
<dbReference type="Gene3D" id="3.40.50.300">
    <property type="entry name" value="P-loop containing nucleotide triphosphate hydrolases"/>
    <property type="match status" value="1"/>
</dbReference>
<dbReference type="InterPro" id="IPR027417">
    <property type="entry name" value="P-loop_NTPase"/>
</dbReference>
<sequence>MDSKRELKIEAKLFLNQERVCKAMRVDEDRSCLYAGVGNLVAVGMYLSVISSCLYNCVGMQEASSVRLIFGNWRAADYLVDMGSGTGVHGGEVVAQRTHKEMMANFKSSTGAYLQGKMAVPLPTQ</sequence>
<organism evidence="1 2">
    <name type="scientific">Daphnia pulex</name>
    <name type="common">Water flea</name>
    <dbReference type="NCBI Taxonomy" id="6669"/>
    <lineage>
        <taxon>Eukaryota</taxon>
        <taxon>Metazoa</taxon>
        <taxon>Ecdysozoa</taxon>
        <taxon>Arthropoda</taxon>
        <taxon>Crustacea</taxon>
        <taxon>Branchiopoda</taxon>
        <taxon>Diplostraca</taxon>
        <taxon>Cladocera</taxon>
        <taxon>Anomopoda</taxon>
        <taxon>Daphniidae</taxon>
        <taxon>Daphnia</taxon>
    </lineage>
</organism>
<dbReference type="OrthoDB" id="8121756at2759"/>
<dbReference type="KEGG" id="dpx:DAPPUDRAFT_319807"/>